<proteinExistence type="inferred from homology"/>
<evidence type="ECO:0000313" key="5">
    <source>
        <dbReference type="Proteomes" id="UP000011134"/>
    </source>
</evidence>
<dbReference type="Pfam" id="PF09829">
    <property type="entry name" value="DUF2057"/>
    <property type="match status" value="1"/>
</dbReference>
<feature type="signal peptide" evidence="3">
    <location>
        <begin position="1"/>
        <end position="21"/>
    </location>
</feature>
<sequence length="206" mass="23263" precursor="true">MKLRTAILALTACGLSFPSLADINLELPYSAELVLVNGIKKDGNEPLVLKNGENQIAFRYQDGYRENGEYQLFKSDVIIVKFNGEDANYRLEMPKLRNEMETFKFNNNPSIKLTDNNGQTINFEQDKLMKSGIQFGRDYEAEMVAYNLTDNAAAMKSAAITTLPAKVNLDGKQQGENVAETMLNYWYEQADPATQARFKARINQVQ</sequence>
<organism evidence="4 5">
    <name type="scientific">Photobacterium marinum</name>
    <dbReference type="NCBI Taxonomy" id="1056511"/>
    <lineage>
        <taxon>Bacteria</taxon>
        <taxon>Pseudomonadati</taxon>
        <taxon>Pseudomonadota</taxon>
        <taxon>Gammaproteobacteria</taxon>
        <taxon>Vibrionales</taxon>
        <taxon>Vibrionaceae</taxon>
        <taxon>Photobacterium</taxon>
    </lineage>
</organism>
<name>L8JFS2_9GAMM</name>
<keyword evidence="2 3" id="KW-0732">Signal</keyword>
<evidence type="ECO:0000256" key="2">
    <source>
        <dbReference type="ARBA" id="ARBA00022729"/>
    </source>
</evidence>
<evidence type="ECO:0000256" key="3">
    <source>
        <dbReference type="HAMAP-Rule" id="MF_00789"/>
    </source>
</evidence>
<dbReference type="InterPro" id="IPR018635">
    <property type="entry name" value="UPF0319"/>
</dbReference>
<comment type="similarity">
    <text evidence="1 3">Belongs to the UPF0319 family.</text>
</comment>
<dbReference type="Proteomes" id="UP000011134">
    <property type="component" value="Unassembled WGS sequence"/>
</dbReference>
<evidence type="ECO:0000313" key="4">
    <source>
        <dbReference type="EMBL" id="ELR67685.1"/>
    </source>
</evidence>
<dbReference type="OrthoDB" id="7058190at2"/>
<evidence type="ECO:0000256" key="1">
    <source>
        <dbReference type="ARBA" id="ARBA00008490"/>
    </source>
</evidence>
<dbReference type="PATRIC" id="fig|1056511.3.peg.688"/>
<dbReference type="EMBL" id="AMZO01000002">
    <property type="protein sequence ID" value="ELR67685.1"/>
    <property type="molecule type" value="Genomic_DNA"/>
</dbReference>
<dbReference type="AlphaFoldDB" id="L8JFS2"/>
<keyword evidence="5" id="KW-1185">Reference proteome</keyword>
<accession>L8JFS2</accession>
<dbReference type="HAMAP" id="MF_00789">
    <property type="entry name" value="UPF0319"/>
    <property type="match status" value="1"/>
</dbReference>
<dbReference type="PANTHER" id="PTHR38108">
    <property type="entry name" value="UPF0319 PROTEIN YCCT"/>
    <property type="match status" value="1"/>
</dbReference>
<dbReference type="RefSeq" id="WP_007462402.1">
    <property type="nucleotide sequence ID" value="NZ_AMZO01000002.1"/>
</dbReference>
<feature type="chain" id="PRO_5009017095" description="UPF0319 protein C942_01615" evidence="3">
    <location>
        <begin position="22"/>
        <end position="206"/>
    </location>
</feature>
<gene>
    <name evidence="4" type="ORF">C942_01615</name>
</gene>
<dbReference type="PANTHER" id="PTHR38108:SF1">
    <property type="entry name" value="UPF0319 PROTEIN YCCT"/>
    <property type="match status" value="1"/>
</dbReference>
<reference evidence="4 5" key="1">
    <citation type="submission" date="2012-12" db="EMBL/GenBank/DDBJ databases">
        <title>Genome Assembly of Photobacterium sp. AK15.</title>
        <authorList>
            <person name="Khatri I."/>
            <person name="Vaidya B."/>
            <person name="Srinivas T.N.R."/>
            <person name="Subramanian S."/>
            <person name="Pinnaka A."/>
        </authorList>
    </citation>
    <scope>NUCLEOTIDE SEQUENCE [LARGE SCALE GENOMIC DNA]</scope>
    <source>
        <strain evidence="4 5">AK15</strain>
    </source>
</reference>
<comment type="caution">
    <text evidence="4">The sequence shown here is derived from an EMBL/GenBank/DDBJ whole genome shotgun (WGS) entry which is preliminary data.</text>
</comment>
<protein>
    <recommendedName>
        <fullName evidence="3">UPF0319 protein C942_01615</fullName>
    </recommendedName>
</protein>